<evidence type="ECO:0000313" key="2">
    <source>
        <dbReference type="EMBL" id="KAH6874867.1"/>
    </source>
</evidence>
<feature type="signal peptide" evidence="1">
    <location>
        <begin position="1"/>
        <end position="16"/>
    </location>
</feature>
<name>A0A9P8VVZ5_9HYPO</name>
<gene>
    <name evidence="2" type="ORF">B0T10DRAFT_566986</name>
</gene>
<dbReference type="AlphaFoldDB" id="A0A9P8VVZ5"/>
<keyword evidence="1" id="KW-0732">Signal</keyword>
<dbReference type="EMBL" id="JAGPYM010000036">
    <property type="protein sequence ID" value="KAH6874867.1"/>
    <property type="molecule type" value="Genomic_DNA"/>
</dbReference>
<evidence type="ECO:0000313" key="3">
    <source>
        <dbReference type="Proteomes" id="UP000777438"/>
    </source>
</evidence>
<protein>
    <submittedName>
        <fullName evidence="2">Uncharacterized protein</fullName>
    </submittedName>
</protein>
<dbReference type="Proteomes" id="UP000777438">
    <property type="component" value="Unassembled WGS sequence"/>
</dbReference>
<sequence>MHTLFLLLLIATPAIGWPSRASGHVQRADDSSSFQIYATGDNISGLPLFSCGDSAYLGDYTLLGDAEAAPVIFHATADSIWLGSPEASGFSGSDALPTWSDLKFYVPGEASSSHVVGLIDSSSGNTNIISSGFVLYGTYVLVTGNSGKLEALWYAVPSETSGVYSLKWNDTGDDEKSVVVSLKTLPPT</sequence>
<evidence type="ECO:0000256" key="1">
    <source>
        <dbReference type="SAM" id="SignalP"/>
    </source>
</evidence>
<accession>A0A9P8VVZ5</accession>
<feature type="chain" id="PRO_5040238968" evidence="1">
    <location>
        <begin position="17"/>
        <end position="188"/>
    </location>
</feature>
<keyword evidence="3" id="KW-1185">Reference proteome</keyword>
<reference evidence="2 3" key="1">
    <citation type="journal article" date="2021" name="Nat. Commun.">
        <title>Genetic determinants of endophytism in the Arabidopsis root mycobiome.</title>
        <authorList>
            <person name="Mesny F."/>
            <person name="Miyauchi S."/>
            <person name="Thiergart T."/>
            <person name="Pickel B."/>
            <person name="Atanasova L."/>
            <person name="Karlsson M."/>
            <person name="Huettel B."/>
            <person name="Barry K.W."/>
            <person name="Haridas S."/>
            <person name="Chen C."/>
            <person name="Bauer D."/>
            <person name="Andreopoulos W."/>
            <person name="Pangilinan J."/>
            <person name="LaButti K."/>
            <person name="Riley R."/>
            <person name="Lipzen A."/>
            <person name="Clum A."/>
            <person name="Drula E."/>
            <person name="Henrissat B."/>
            <person name="Kohler A."/>
            <person name="Grigoriev I.V."/>
            <person name="Martin F.M."/>
            <person name="Hacquard S."/>
        </authorList>
    </citation>
    <scope>NUCLEOTIDE SEQUENCE [LARGE SCALE GENOMIC DNA]</scope>
    <source>
        <strain evidence="2 3">MPI-CAGE-CH-0241</strain>
    </source>
</reference>
<proteinExistence type="predicted"/>
<dbReference type="OrthoDB" id="5230873at2759"/>
<comment type="caution">
    <text evidence="2">The sequence shown here is derived from an EMBL/GenBank/DDBJ whole genome shotgun (WGS) entry which is preliminary data.</text>
</comment>
<organism evidence="2 3">
    <name type="scientific">Thelonectria olida</name>
    <dbReference type="NCBI Taxonomy" id="1576542"/>
    <lineage>
        <taxon>Eukaryota</taxon>
        <taxon>Fungi</taxon>
        <taxon>Dikarya</taxon>
        <taxon>Ascomycota</taxon>
        <taxon>Pezizomycotina</taxon>
        <taxon>Sordariomycetes</taxon>
        <taxon>Hypocreomycetidae</taxon>
        <taxon>Hypocreales</taxon>
        <taxon>Nectriaceae</taxon>
        <taxon>Thelonectria</taxon>
    </lineage>
</organism>